<evidence type="ECO:0000256" key="10">
    <source>
        <dbReference type="ARBA" id="ARBA00057335"/>
    </source>
</evidence>
<organism evidence="13 14">
    <name type="scientific">Vicia faba</name>
    <name type="common">Broad bean</name>
    <name type="synonym">Faba vulgaris</name>
    <dbReference type="NCBI Taxonomy" id="3906"/>
    <lineage>
        <taxon>Eukaryota</taxon>
        <taxon>Viridiplantae</taxon>
        <taxon>Streptophyta</taxon>
        <taxon>Embryophyta</taxon>
        <taxon>Tracheophyta</taxon>
        <taxon>Spermatophyta</taxon>
        <taxon>Magnoliopsida</taxon>
        <taxon>eudicotyledons</taxon>
        <taxon>Gunneridae</taxon>
        <taxon>Pentapetalae</taxon>
        <taxon>rosids</taxon>
        <taxon>fabids</taxon>
        <taxon>Fabales</taxon>
        <taxon>Fabaceae</taxon>
        <taxon>Papilionoideae</taxon>
        <taxon>50 kb inversion clade</taxon>
        <taxon>NPAAA clade</taxon>
        <taxon>Hologalegina</taxon>
        <taxon>IRL clade</taxon>
        <taxon>Fabeae</taxon>
        <taxon>Vicia</taxon>
    </lineage>
</organism>
<accession>A0AAV1AGL9</accession>
<keyword evidence="5" id="KW-0964">Secreted</keyword>
<keyword evidence="7" id="KW-0063">Aspartyl esterase</keyword>
<protein>
    <recommendedName>
        <fullName evidence="4">pectinesterase</fullName>
        <ecNumber evidence="4">3.1.1.11</ecNumber>
    </recommendedName>
</protein>
<keyword evidence="5" id="KW-0134">Cell wall</keyword>
<dbReference type="InterPro" id="IPR000070">
    <property type="entry name" value="Pectinesterase_cat"/>
</dbReference>
<dbReference type="PANTHER" id="PTHR31321">
    <property type="entry name" value="ACYL-COA THIOESTER HYDROLASE YBHC-RELATED"/>
    <property type="match status" value="1"/>
</dbReference>
<comment type="catalytic activity">
    <reaction evidence="9">
        <text>[(1-&gt;4)-alpha-D-galacturonosyl methyl ester](n) + n H2O = [(1-&gt;4)-alpha-D-galacturonosyl](n) + n methanol + n H(+)</text>
        <dbReference type="Rhea" id="RHEA:22380"/>
        <dbReference type="Rhea" id="RHEA-COMP:14570"/>
        <dbReference type="Rhea" id="RHEA-COMP:14573"/>
        <dbReference type="ChEBI" id="CHEBI:15377"/>
        <dbReference type="ChEBI" id="CHEBI:15378"/>
        <dbReference type="ChEBI" id="CHEBI:17790"/>
        <dbReference type="ChEBI" id="CHEBI:140522"/>
        <dbReference type="ChEBI" id="CHEBI:140523"/>
        <dbReference type="EC" id="3.1.1.11"/>
    </reaction>
</comment>
<dbReference type="InterPro" id="IPR012334">
    <property type="entry name" value="Pectin_lyas_fold"/>
</dbReference>
<comment type="similarity">
    <text evidence="3">Belongs to the pectinesterase family.</text>
</comment>
<evidence type="ECO:0000256" key="9">
    <source>
        <dbReference type="ARBA" id="ARBA00047928"/>
    </source>
</evidence>
<comment type="subcellular location">
    <subcellularLocation>
        <location evidence="1">Secreted</location>
        <location evidence="1">Cell wall</location>
    </subcellularLocation>
</comment>
<dbReference type="GO" id="GO:0030599">
    <property type="term" value="F:pectinesterase activity"/>
    <property type="evidence" value="ECO:0007669"/>
    <property type="project" value="UniProtKB-EC"/>
</dbReference>
<keyword evidence="8" id="KW-0325">Glycoprotein</keyword>
<evidence type="ECO:0000256" key="8">
    <source>
        <dbReference type="ARBA" id="ARBA00023180"/>
    </source>
</evidence>
<evidence type="ECO:0000313" key="13">
    <source>
        <dbReference type="EMBL" id="CAI8607412.1"/>
    </source>
</evidence>
<dbReference type="AlphaFoldDB" id="A0AAV1AGL9"/>
<evidence type="ECO:0000256" key="11">
    <source>
        <dbReference type="SAM" id="SignalP"/>
    </source>
</evidence>
<evidence type="ECO:0000256" key="3">
    <source>
        <dbReference type="ARBA" id="ARBA00008891"/>
    </source>
</evidence>
<dbReference type="FunFam" id="2.160.20.10:FF:000013">
    <property type="entry name" value="Pectinesterase"/>
    <property type="match status" value="1"/>
</dbReference>
<evidence type="ECO:0000313" key="14">
    <source>
        <dbReference type="Proteomes" id="UP001157006"/>
    </source>
</evidence>
<keyword evidence="11" id="KW-0732">Signal</keyword>
<reference evidence="13 14" key="1">
    <citation type="submission" date="2023-01" db="EMBL/GenBank/DDBJ databases">
        <authorList>
            <person name="Kreplak J."/>
        </authorList>
    </citation>
    <scope>NUCLEOTIDE SEQUENCE [LARGE SCALE GENOMIC DNA]</scope>
</reference>
<evidence type="ECO:0000256" key="2">
    <source>
        <dbReference type="ARBA" id="ARBA00005184"/>
    </source>
</evidence>
<evidence type="ECO:0000256" key="5">
    <source>
        <dbReference type="ARBA" id="ARBA00022512"/>
    </source>
</evidence>
<evidence type="ECO:0000259" key="12">
    <source>
        <dbReference type="Pfam" id="PF01095"/>
    </source>
</evidence>
<dbReference type="PANTHER" id="PTHR31321:SF134">
    <property type="entry name" value="PECTINESTERASE"/>
    <property type="match status" value="1"/>
</dbReference>
<sequence>MQSLQLFSFILIFVVLAFDICESNDCSNPLKSISVSQSGKADFKTIQSAIDSVPAGNSQWIHIQISSGVYKEQIYIPENKPCIYLEGVSRQTTSIEWSIHENATFETRAINTVAKGITIANTLNNPVLDVNDITQGAAARIRADKCVFYSCGFLGVQDTLFSEIGRHYFKKCFIQGGVDFIYGNGQSIFEESNIYFSMGRNGPKRDGVITAHYRNSPNDPSGFVFNRCKISGFGGKFQLGRSMGAYARVIIANSYLSDAVRPEGWSQRTYVGNETMIAFVEEKCFGDGSNKSQRVKWMKSLSEPELNKFLSLSYIDDGWISELPTNIFNSMTDTLNETNHFAL</sequence>
<proteinExistence type="inferred from homology"/>
<evidence type="ECO:0000256" key="1">
    <source>
        <dbReference type="ARBA" id="ARBA00004191"/>
    </source>
</evidence>
<dbReference type="InterPro" id="IPR011050">
    <property type="entry name" value="Pectin_lyase_fold/virulence"/>
</dbReference>
<dbReference type="EMBL" id="OX451739">
    <property type="protein sequence ID" value="CAI8607412.1"/>
    <property type="molecule type" value="Genomic_DNA"/>
</dbReference>
<comment type="function">
    <text evidence="10">Acts in the modification of cell walls via demethylesterification of cell wall pectin.</text>
</comment>
<dbReference type="GO" id="GO:0042545">
    <property type="term" value="P:cell wall modification"/>
    <property type="evidence" value="ECO:0007669"/>
    <property type="project" value="InterPro"/>
</dbReference>
<comment type="pathway">
    <text evidence="2">Glycan metabolism; pectin degradation; 2-dehydro-3-deoxy-D-gluconate from pectin: step 1/5.</text>
</comment>
<dbReference type="EC" id="3.1.1.11" evidence="4"/>
<dbReference type="Proteomes" id="UP001157006">
    <property type="component" value="Chromosome 4"/>
</dbReference>
<feature type="signal peptide" evidence="11">
    <location>
        <begin position="1"/>
        <end position="17"/>
    </location>
</feature>
<feature type="domain" description="Pectinesterase catalytic" evidence="12">
    <location>
        <begin position="33"/>
        <end position="316"/>
    </location>
</feature>
<dbReference type="Gene3D" id="2.160.20.10">
    <property type="entry name" value="Single-stranded right-handed beta-helix, Pectin lyase-like"/>
    <property type="match status" value="1"/>
</dbReference>
<keyword evidence="14" id="KW-1185">Reference proteome</keyword>
<dbReference type="Pfam" id="PF01095">
    <property type="entry name" value="Pectinesterase"/>
    <property type="match status" value="1"/>
</dbReference>
<feature type="chain" id="PRO_5043863790" description="pectinesterase" evidence="11">
    <location>
        <begin position="18"/>
        <end position="343"/>
    </location>
</feature>
<gene>
    <name evidence="13" type="ORF">VFH_IV037160</name>
</gene>
<evidence type="ECO:0000256" key="7">
    <source>
        <dbReference type="ARBA" id="ARBA00023085"/>
    </source>
</evidence>
<evidence type="ECO:0000256" key="6">
    <source>
        <dbReference type="ARBA" id="ARBA00022801"/>
    </source>
</evidence>
<dbReference type="SUPFAM" id="SSF51126">
    <property type="entry name" value="Pectin lyase-like"/>
    <property type="match status" value="1"/>
</dbReference>
<dbReference type="GO" id="GO:0045490">
    <property type="term" value="P:pectin catabolic process"/>
    <property type="evidence" value="ECO:0007669"/>
    <property type="project" value="TreeGrafter"/>
</dbReference>
<keyword evidence="6" id="KW-0378">Hydrolase</keyword>
<evidence type="ECO:0000256" key="4">
    <source>
        <dbReference type="ARBA" id="ARBA00013229"/>
    </source>
</evidence>
<name>A0AAV1AGL9_VICFA</name>